<keyword evidence="5" id="KW-0560">Oxidoreductase</keyword>
<dbReference type="InParanoid" id="A0A0D0APF0"/>
<evidence type="ECO:0000256" key="1">
    <source>
        <dbReference type="ARBA" id="ARBA00004123"/>
    </source>
</evidence>
<evidence type="ECO:0000256" key="6">
    <source>
        <dbReference type="ARBA" id="ARBA00023004"/>
    </source>
</evidence>
<dbReference type="PANTHER" id="PTHR46030:SF1">
    <property type="entry name" value="ALPHA-KETOGLUTARATE-DEPENDENT DIOXYGENASE ALKB HOMOLOG 6"/>
    <property type="match status" value="1"/>
</dbReference>
<dbReference type="PROSITE" id="PS51471">
    <property type="entry name" value="FE2OG_OXY"/>
    <property type="match status" value="1"/>
</dbReference>
<keyword evidence="7" id="KW-0539">Nucleus</keyword>
<keyword evidence="10" id="KW-1185">Reference proteome</keyword>
<accession>A0A0D0APF0</accession>
<evidence type="ECO:0000256" key="3">
    <source>
        <dbReference type="ARBA" id="ARBA00022723"/>
    </source>
</evidence>
<evidence type="ECO:0000259" key="8">
    <source>
        <dbReference type="PROSITE" id="PS51471"/>
    </source>
</evidence>
<dbReference type="GO" id="GO:0005634">
    <property type="term" value="C:nucleus"/>
    <property type="evidence" value="ECO:0007669"/>
    <property type="project" value="UniProtKB-SubCell"/>
</dbReference>
<evidence type="ECO:0000256" key="5">
    <source>
        <dbReference type="ARBA" id="ARBA00023002"/>
    </source>
</evidence>
<reference evidence="10" key="2">
    <citation type="submission" date="2015-01" db="EMBL/GenBank/DDBJ databases">
        <title>Evolutionary Origins and Diversification of the Mycorrhizal Mutualists.</title>
        <authorList>
            <consortium name="DOE Joint Genome Institute"/>
            <consortium name="Mycorrhizal Genomics Consortium"/>
            <person name="Kohler A."/>
            <person name="Kuo A."/>
            <person name="Nagy L.G."/>
            <person name="Floudas D."/>
            <person name="Copeland A."/>
            <person name="Barry K.W."/>
            <person name="Cichocki N."/>
            <person name="Veneault-Fourrey C."/>
            <person name="LaButti K."/>
            <person name="Lindquist E.A."/>
            <person name="Lipzen A."/>
            <person name="Lundell T."/>
            <person name="Morin E."/>
            <person name="Murat C."/>
            <person name="Riley R."/>
            <person name="Ohm R."/>
            <person name="Sun H."/>
            <person name="Tunlid A."/>
            <person name="Henrissat B."/>
            <person name="Grigoriev I.V."/>
            <person name="Hibbett D.S."/>
            <person name="Martin F."/>
        </authorList>
    </citation>
    <scope>NUCLEOTIDE SEQUENCE [LARGE SCALE GENOMIC DNA]</scope>
    <source>
        <strain evidence="10">UH-Slu-Lm8-n1</strain>
    </source>
</reference>
<keyword evidence="6" id="KW-0408">Iron</keyword>
<dbReference type="OrthoDB" id="412814at2759"/>
<keyword evidence="4" id="KW-0223">Dioxygenase</keyword>
<protein>
    <submittedName>
        <fullName evidence="9">Unplaced genomic scaffold CY34scaffold_76, whole genome shotgun sequence</fullName>
    </submittedName>
</protein>
<evidence type="ECO:0000313" key="10">
    <source>
        <dbReference type="Proteomes" id="UP000054485"/>
    </source>
</evidence>
<dbReference type="InterPro" id="IPR005123">
    <property type="entry name" value="Oxoglu/Fe-dep_dioxygenase_dom"/>
</dbReference>
<dbReference type="InterPro" id="IPR027450">
    <property type="entry name" value="AlkB-like"/>
</dbReference>
<dbReference type="InterPro" id="IPR032862">
    <property type="entry name" value="ALKBH6"/>
</dbReference>
<dbReference type="PANTHER" id="PTHR46030">
    <property type="entry name" value="ALPHA-KETOGLUTARATE-DEPENDENT DIOXYGENASE ALKB HOMOLOG 6"/>
    <property type="match status" value="1"/>
</dbReference>
<organism evidence="9 10">
    <name type="scientific">Suillus luteus UH-Slu-Lm8-n1</name>
    <dbReference type="NCBI Taxonomy" id="930992"/>
    <lineage>
        <taxon>Eukaryota</taxon>
        <taxon>Fungi</taxon>
        <taxon>Dikarya</taxon>
        <taxon>Basidiomycota</taxon>
        <taxon>Agaricomycotina</taxon>
        <taxon>Agaricomycetes</taxon>
        <taxon>Agaricomycetidae</taxon>
        <taxon>Boletales</taxon>
        <taxon>Suillineae</taxon>
        <taxon>Suillaceae</taxon>
        <taxon>Suillus</taxon>
    </lineage>
</organism>
<dbReference type="InterPro" id="IPR037151">
    <property type="entry name" value="AlkB-like_sf"/>
</dbReference>
<reference evidence="9 10" key="1">
    <citation type="submission" date="2014-04" db="EMBL/GenBank/DDBJ databases">
        <authorList>
            <consortium name="DOE Joint Genome Institute"/>
            <person name="Kuo A."/>
            <person name="Ruytinx J."/>
            <person name="Rineau F."/>
            <person name="Colpaert J."/>
            <person name="Kohler A."/>
            <person name="Nagy L.G."/>
            <person name="Floudas D."/>
            <person name="Copeland A."/>
            <person name="Barry K.W."/>
            <person name="Cichocki N."/>
            <person name="Veneault-Fourrey C."/>
            <person name="LaButti K."/>
            <person name="Lindquist E.A."/>
            <person name="Lipzen A."/>
            <person name="Lundell T."/>
            <person name="Morin E."/>
            <person name="Murat C."/>
            <person name="Sun H."/>
            <person name="Tunlid A."/>
            <person name="Henrissat B."/>
            <person name="Grigoriev I.V."/>
            <person name="Hibbett D.S."/>
            <person name="Martin F."/>
            <person name="Nordberg H.P."/>
            <person name="Cantor M.N."/>
            <person name="Hua S.X."/>
        </authorList>
    </citation>
    <scope>NUCLEOTIDE SEQUENCE [LARGE SCALE GENOMIC DNA]</scope>
    <source>
        <strain evidence="9 10">UH-Slu-Lm8-n1</strain>
    </source>
</reference>
<dbReference type="GO" id="GO:0046872">
    <property type="term" value="F:metal ion binding"/>
    <property type="evidence" value="ECO:0007669"/>
    <property type="project" value="UniProtKB-KW"/>
</dbReference>
<evidence type="ECO:0000256" key="2">
    <source>
        <dbReference type="ARBA" id="ARBA00007879"/>
    </source>
</evidence>
<dbReference type="Pfam" id="PF13532">
    <property type="entry name" value="2OG-FeII_Oxy_2"/>
    <property type="match status" value="1"/>
</dbReference>
<feature type="domain" description="Fe2OG dioxygenase" evidence="8">
    <location>
        <begin position="98"/>
        <end position="248"/>
    </location>
</feature>
<evidence type="ECO:0000313" key="9">
    <source>
        <dbReference type="EMBL" id="KIK43661.1"/>
    </source>
</evidence>
<evidence type="ECO:0000256" key="7">
    <source>
        <dbReference type="ARBA" id="ARBA00023242"/>
    </source>
</evidence>
<dbReference type="Proteomes" id="UP000054485">
    <property type="component" value="Unassembled WGS sequence"/>
</dbReference>
<keyword evidence="3" id="KW-0479">Metal-binding</keyword>
<comment type="similarity">
    <text evidence="2">Belongs to the alkB family.</text>
</comment>
<dbReference type="STRING" id="930992.A0A0D0APF0"/>
<comment type="subcellular location">
    <subcellularLocation>
        <location evidence="1">Nucleus</location>
    </subcellularLocation>
</comment>
<name>A0A0D0APF0_9AGAM</name>
<evidence type="ECO:0000256" key="4">
    <source>
        <dbReference type="ARBA" id="ARBA00022964"/>
    </source>
</evidence>
<gene>
    <name evidence="9" type="ORF">CY34DRAFT_81330</name>
</gene>
<dbReference type="SUPFAM" id="SSF51197">
    <property type="entry name" value="Clavaminate synthase-like"/>
    <property type="match status" value="1"/>
</dbReference>
<proteinExistence type="inferred from homology"/>
<dbReference type="GO" id="GO:0051213">
    <property type="term" value="F:dioxygenase activity"/>
    <property type="evidence" value="ECO:0007669"/>
    <property type="project" value="UniProtKB-KW"/>
</dbReference>
<dbReference type="Gene3D" id="2.60.120.590">
    <property type="entry name" value="Alpha-ketoglutarate-dependent dioxygenase AlkB-like"/>
    <property type="match status" value="1"/>
</dbReference>
<dbReference type="EMBL" id="KN835207">
    <property type="protein sequence ID" value="KIK43661.1"/>
    <property type="molecule type" value="Genomic_DNA"/>
</dbReference>
<dbReference type="HOGENOM" id="CLU_059836_0_0_1"/>
<dbReference type="AlphaFoldDB" id="A0A0D0APF0"/>
<sequence length="262" mass="29475">MDLLAEHHLQGTSAVFYIPNFISEDEERYLLRKVKDSPKQKWKTLNNRRFVPLFHTGGEVLQKNILFRQDLPPFMNDFPDVLGRIRFLGAFNQSPHKGPNHIILNEYHPGQGIMPHEDGPSYHPVVATISLGSHTVFHYYRYNDKDSLSVDPGSMGRSVDPAPLLSLFLEPRSVVVTTGEFYTTHLHGIDEVDADTFAGDGFLLLPNGSYSQIVNRHMIQDETVVGIIESGGKVERTTRYSLTCRDVEKVVSGRVAGVVSRT</sequence>